<keyword evidence="1" id="KW-0238">DNA-binding</keyword>
<name>A0A1P8UWH3_9RHOB</name>
<evidence type="ECO:0000313" key="5">
    <source>
        <dbReference type="Proteomes" id="UP000187059"/>
    </source>
</evidence>
<protein>
    <submittedName>
        <fullName evidence="4">Phage integrase family protein</fullName>
    </submittedName>
</protein>
<dbReference type="AlphaFoldDB" id="A0A1P8UWH3"/>
<dbReference type="EMBL" id="CP015093">
    <property type="protein sequence ID" value="APZ53706.1"/>
    <property type="molecule type" value="Genomic_DNA"/>
</dbReference>
<evidence type="ECO:0000256" key="2">
    <source>
        <dbReference type="ARBA" id="ARBA00023172"/>
    </source>
</evidence>
<keyword evidence="2" id="KW-0233">DNA recombination</keyword>
<proteinExistence type="predicted"/>
<organism evidence="4 5">
    <name type="scientific">Salipiger abyssi</name>
    <dbReference type="NCBI Taxonomy" id="1250539"/>
    <lineage>
        <taxon>Bacteria</taxon>
        <taxon>Pseudomonadati</taxon>
        <taxon>Pseudomonadota</taxon>
        <taxon>Alphaproteobacteria</taxon>
        <taxon>Rhodobacterales</taxon>
        <taxon>Roseobacteraceae</taxon>
        <taxon>Salipiger</taxon>
    </lineage>
</organism>
<dbReference type="Proteomes" id="UP000187059">
    <property type="component" value="Chromosome"/>
</dbReference>
<keyword evidence="5" id="KW-1185">Reference proteome</keyword>
<dbReference type="KEGG" id="paby:Ga0080574_TMP3372"/>
<dbReference type="STRING" id="1250539.Ga0080574_TMP3372"/>
<dbReference type="GO" id="GO:0015074">
    <property type="term" value="P:DNA integration"/>
    <property type="evidence" value="ECO:0007669"/>
    <property type="project" value="InterPro"/>
</dbReference>
<dbReference type="GO" id="GO:0006310">
    <property type="term" value="P:DNA recombination"/>
    <property type="evidence" value="ECO:0007669"/>
    <property type="project" value="UniProtKB-KW"/>
</dbReference>
<dbReference type="InterPro" id="IPR010998">
    <property type="entry name" value="Integrase_recombinase_N"/>
</dbReference>
<evidence type="ECO:0000259" key="3">
    <source>
        <dbReference type="PROSITE" id="PS51898"/>
    </source>
</evidence>
<dbReference type="PROSITE" id="PS51898">
    <property type="entry name" value="TYR_RECOMBINASE"/>
    <property type="match status" value="1"/>
</dbReference>
<evidence type="ECO:0000256" key="1">
    <source>
        <dbReference type="ARBA" id="ARBA00023125"/>
    </source>
</evidence>
<feature type="domain" description="Tyr recombinase" evidence="3">
    <location>
        <begin position="142"/>
        <end position="308"/>
    </location>
</feature>
<reference evidence="4 5" key="1">
    <citation type="submission" date="2016-04" db="EMBL/GenBank/DDBJ databases">
        <title>Deep-sea bacteria in the southern Pacific.</title>
        <authorList>
            <person name="Tang K."/>
        </authorList>
    </citation>
    <scope>NUCLEOTIDE SEQUENCE [LARGE SCALE GENOMIC DNA]</scope>
    <source>
        <strain evidence="4 5">JLT2014</strain>
    </source>
</reference>
<dbReference type="GO" id="GO:0003677">
    <property type="term" value="F:DNA binding"/>
    <property type="evidence" value="ECO:0007669"/>
    <property type="project" value="UniProtKB-KW"/>
</dbReference>
<dbReference type="Gene3D" id="1.10.150.130">
    <property type="match status" value="1"/>
</dbReference>
<dbReference type="Gene3D" id="1.10.443.10">
    <property type="entry name" value="Intergrase catalytic core"/>
    <property type="match status" value="1"/>
</dbReference>
<dbReference type="InterPro" id="IPR011010">
    <property type="entry name" value="DNA_brk_join_enz"/>
</dbReference>
<accession>A0A1P8UWH3</accession>
<dbReference type="InterPro" id="IPR002104">
    <property type="entry name" value="Integrase_catalytic"/>
</dbReference>
<gene>
    <name evidence="4" type="ORF">Ga0080574_TMP3372</name>
</gene>
<sequence length="312" mass="35850">MRRAREVKLDWQGDARELDRLYWLAQGGKHKAQVKPSNYTWRECIETWRRDPIAGQGKLKPSTKASYRRTMDAIMAKNGAKDMRKTTRQAVRAALENLAETPRKASRHAQTISLLWNYAATELDWPLGENPARRLARYKPAREIEPWPAWMVEKLDSAPENVRIAARLILGTGQRPNAAITMRRDQINGEWMRVRDEKGDKWLEVFCPKSLRDFTASLPIRGDHFLARNLREPLGYQGVERAFRAWRKGLGENAAPYTMHGLRKLAIVELAEAGSSDAEIQSVTGQSAEMVAYYRKRANKRALSKIAQERRK</sequence>
<dbReference type="InterPro" id="IPR013762">
    <property type="entry name" value="Integrase-like_cat_sf"/>
</dbReference>
<evidence type="ECO:0000313" key="4">
    <source>
        <dbReference type="EMBL" id="APZ53706.1"/>
    </source>
</evidence>
<dbReference type="SUPFAM" id="SSF56349">
    <property type="entry name" value="DNA breaking-rejoining enzymes"/>
    <property type="match status" value="1"/>
</dbReference>
<dbReference type="Pfam" id="PF00589">
    <property type="entry name" value="Phage_integrase"/>
    <property type="match status" value="1"/>
</dbReference>